<dbReference type="SMART" id="SM00220">
    <property type="entry name" value="S_TKc"/>
    <property type="match status" value="1"/>
</dbReference>
<feature type="region of interest" description="Disordered" evidence="10">
    <location>
        <begin position="515"/>
        <end position="550"/>
    </location>
</feature>
<evidence type="ECO:0000313" key="12">
    <source>
        <dbReference type="EMBL" id="TKS65466.1"/>
    </source>
</evidence>
<gene>
    <name evidence="12" type="ORF">D9C73_027962</name>
</gene>
<dbReference type="InterPro" id="IPR000719">
    <property type="entry name" value="Prot_kinase_dom"/>
</dbReference>
<feature type="region of interest" description="Disordered" evidence="10">
    <location>
        <begin position="1"/>
        <end position="110"/>
    </location>
</feature>
<keyword evidence="4 9" id="KW-0547">Nucleotide-binding</keyword>
<dbReference type="EMBL" id="ML240775">
    <property type="protein sequence ID" value="TKS65466.1"/>
    <property type="molecule type" value="Genomic_DNA"/>
</dbReference>
<dbReference type="GO" id="GO:0000245">
    <property type="term" value="P:spliceosomal complex assembly"/>
    <property type="evidence" value="ECO:0007669"/>
    <property type="project" value="TreeGrafter"/>
</dbReference>
<dbReference type="Proteomes" id="UP000298787">
    <property type="component" value="Unassembled WGS sequence"/>
</dbReference>
<dbReference type="GO" id="GO:0005524">
    <property type="term" value="F:ATP binding"/>
    <property type="evidence" value="ECO:0007669"/>
    <property type="project" value="UniProtKB-UniRule"/>
</dbReference>
<keyword evidence="13" id="KW-1185">Reference proteome</keyword>
<dbReference type="PROSITE" id="PS50011">
    <property type="entry name" value="PROTEIN_KINASE_DOM"/>
    <property type="match status" value="1"/>
</dbReference>
<organism evidence="12 13">
    <name type="scientific">Collichthys lucidus</name>
    <name type="common">Big head croaker</name>
    <name type="synonym">Sciaena lucida</name>
    <dbReference type="NCBI Taxonomy" id="240159"/>
    <lineage>
        <taxon>Eukaryota</taxon>
        <taxon>Metazoa</taxon>
        <taxon>Chordata</taxon>
        <taxon>Craniata</taxon>
        <taxon>Vertebrata</taxon>
        <taxon>Euteleostomi</taxon>
        <taxon>Actinopterygii</taxon>
        <taxon>Neopterygii</taxon>
        <taxon>Teleostei</taxon>
        <taxon>Neoteleostei</taxon>
        <taxon>Acanthomorphata</taxon>
        <taxon>Eupercaria</taxon>
        <taxon>Sciaenidae</taxon>
        <taxon>Collichthys</taxon>
    </lineage>
</organism>
<evidence type="ECO:0000256" key="2">
    <source>
        <dbReference type="ARBA" id="ARBA00022527"/>
    </source>
</evidence>
<dbReference type="FunFam" id="3.30.200.20:FF:000163">
    <property type="entry name" value="SRSF protein kinase 2 isoform X1"/>
    <property type="match status" value="1"/>
</dbReference>
<evidence type="ECO:0000256" key="8">
    <source>
        <dbReference type="ARBA" id="ARBA00048679"/>
    </source>
</evidence>
<feature type="compositionally biased region" description="Basic residues" evidence="10">
    <location>
        <begin position="537"/>
        <end position="550"/>
    </location>
</feature>
<dbReference type="InterPro" id="IPR051334">
    <property type="entry name" value="SRPK"/>
</dbReference>
<feature type="region of interest" description="Disordered" evidence="10">
    <location>
        <begin position="264"/>
        <end position="305"/>
    </location>
</feature>
<evidence type="ECO:0000256" key="7">
    <source>
        <dbReference type="ARBA" id="ARBA00047899"/>
    </source>
</evidence>
<feature type="compositionally biased region" description="Polar residues" evidence="10">
    <location>
        <begin position="166"/>
        <end position="181"/>
    </location>
</feature>
<dbReference type="GO" id="GO:0050684">
    <property type="term" value="P:regulation of mRNA processing"/>
    <property type="evidence" value="ECO:0007669"/>
    <property type="project" value="TreeGrafter"/>
</dbReference>
<feature type="compositionally biased region" description="Polar residues" evidence="10">
    <location>
        <begin position="133"/>
        <end position="159"/>
    </location>
</feature>
<dbReference type="Gene3D" id="3.30.200.20">
    <property type="entry name" value="Phosphorylase Kinase, domain 1"/>
    <property type="match status" value="1"/>
</dbReference>
<keyword evidence="3" id="KW-0808">Transferase</keyword>
<dbReference type="STRING" id="240159.A0A4U5TV58"/>
<feature type="compositionally biased region" description="Acidic residues" evidence="10">
    <location>
        <begin position="294"/>
        <end position="303"/>
    </location>
</feature>
<sequence>MSRNRPDDLCDLQTLNVDSSPPPALLHSYHQTSQLPPKNSTTSPGNSPPCTEDLHESTTATRQNLPHPTTVPTEPTPNVTRTPSPHPQSSLNTPPFLDAVDTPVPPERTPHAAPLPCLKVTVPVTHQIFNQSLPATSQNPAHSPSQSTPTENFTHNSSRLPHRTLENVTQRLSDGQSNCSKSPPPIPHNITHNASELPSAQRPAKAALSPLLSPSHPDPFLLTSVTFTSSVSSHLYSPVCSSSSSFLRSLDSISPSIGLLPMMSSATPKLTTPPPTLGPSPPELTPPPAQLLGSDDEEQEDPSDYCKGEFMYRSKTSAGRLMNGGYYPVKIGDLFNGRYHVVRKLGWGHFSTVWLCWDLQKKRFVALKVVKSAPHYTETALDEIKLLRCVRDSDPSDPYRETIVQLIDDFKISGVNGVRILRHHLSFPQPLSDVCMVLEVLGHQLLKWIIKSNYMGLPLVCVKTIIRQVLQGLDYLHTKCKIIHTDIKPENILLDVNDVYIRRLAAEATIWQRAGAPPPSGSSVSMAPRDLQAGKLSKNKKKKLKRKAKRQQRLLEERLMDIQKMEEEDGTQLHPEDTDSNCEYTLCTNTTVTVSTRCVLILQ</sequence>
<evidence type="ECO:0000259" key="11">
    <source>
        <dbReference type="PROSITE" id="PS50011"/>
    </source>
</evidence>
<feature type="domain" description="Protein kinase" evidence="11">
    <location>
        <begin position="339"/>
        <end position="603"/>
    </location>
</feature>
<name>A0A4U5TV58_COLLU</name>
<evidence type="ECO:0000256" key="5">
    <source>
        <dbReference type="ARBA" id="ARBA00022777"/>
    </source>
</evidence>
<protein>
    <recommendedName>
        <fullName evidence="1">non-specific serine/threonine protein kinase</fullName>
        <ecNumber evidence="1">2.7.11.1</ecNumber>
    </recommendedName>
</protein>
<evidence type="ECO:0000256" key="6">
    <source>
        <dbReference type="ARBA" id="ARBA00022840"/>
    </source>
</evidence>
<evidence type="ECO:0000256" key="4">
    <source>
        <dbReference type="ARBA" id="ARBA00022741"/>
    </source>
</evidence>
<dbReference type="PRINTS" id="PR01217">
    <property type="entry name" value="PRICHEXTENSN"/>
</dbReference>
<accession>A0A4U5TV58</accession>
<dbReference type="PROSITE" id="PS00107">
    <property type="entry name" value="PROTEIN_KINASE_ATP"/>
    <property type="match status" value="1"/>
</dbReference>
<dbReference type="PANTHER" id="PTHR47634:SF20">
    <property type="entry name" value="SRSF PROTEIN KINASE 3"/>
    <property type="match status" value="1"/>
</dbReference>
<dbReference type="InterPro" id="IPR008271">
    <property type="entry name" value="Ser/Thr_kinase_AS"/>
</dbReference>
<feature type="compositionally biased region" description="Low complexity" evidence="10">
    <location>
        <begin position="66"/>
        <end position="83"/>
    </location>
</feature>
<dbReference type="FunFam" id="1.10.510.10:FF:000293">
    <property type="entry name" value="SRSF protein kinase 1"/>
    <property type="match status" value="1"/>
</dbReference>
<dbReference type="GO" id="GO:0005634">
    <property type="term" value="C:nucleus"/>
    <property type="evidence" value="ECO:0007669"/>
    <property type="project" value="TreeGrafter"/>
</dbReference>
<keyword evidence="2" id="KW-0723">Serine/threonine-protein kinase</keyword>
<dbReference type="GO" id="GO:0035556">
    <property type="term" value="P:intracellular signal transduction"/>
    <property type="evidence" value="ECO:0007669"/>
    <property type="project" value="TreeGrafter"/>
</dbReference>
<dbReference type="InterPro" id="IPR011009">
    <property type="entry name" value="Kinase-like_dom_sf"/>
</dbReference>
<dbReference type="GO" id="GO:0005737">
    <property type="term" value="C:cytoplasm"/>
    <property type="evidence" value="ECO:0007669"/>
    <property type="project" value="TreeGrafter"/>
</dbReference>
<comment type="catalytic activity">
    <reaction evidence="8">
        <text>L-seryl-[protein] + ATP = O-phospho-L-seryl-[protein] + ADP + H(+)</text>
        <dbReference type="Rhea" id="RHEA:17989"/>
        <dbReference type="Rhea" id="RHEA-COMP:9863"/>
        <dbReference type="Rhea" id="RHEA-COMP:11604"/>
        <dbReference type="ChEBI" id="CHEBI:15378"/>
        <dbReference type="ChEBI" id="CHEBI:29999"/>
        <dbReference type="ChEBI" id="CHEBI:30616"/>
        <dbReference type="ChEBI" id="CHEBI:83421"/>
        <dbReference type="ChEBI" id="CHEBI:456216"/>
        <dbReference type="EC" id="2.7.11.1"/>
    </reaction>
</comment>
<evidence type="ECO:0000256" key="10">
    <source>
        <dbReference type="SAM" id="MobiDB-lite"/>
    </source>
</evidence>
<evidence type="ECO:0000313" key="13">
    <source>
        <dbReference type="Proteomes" id="UP000298787"/>
    </source>
</evidence>
<dbReference type="Pfam" id="PF00069">
    <property type="entry name" value="Pkinase"/>
    <property type="match status" value="1"/>
</dbReference>
<dbReference type="PROSITE" id="PS00108">
    <property type="entry name" value="PROTEIN_KINASE_ST"/>
    <property type="match status" value="1"/>
</dbReference>
<dbReference type="AlphaFoldDB" id="A0A4U5TV58"/>
<dbReference type="SUPFAM" id="SSF56112">
    <property type="entry name" value="Protein kinase-like (PK-like)"/>
    <property type="match status" value="1"/>
</dbReference>
<dbReference type="PANTHER" id="PTHR47634">
    <property type="entry name" value="PROTEIN KINASE DOMAIN-CONTAINING PROTEIN-RELATED"/>
    <property type="match status" value="1"/>
</dbReference>
<feature type="binding site" evidence="9">
    <location>
        <position position="368"/>
    </location>
    <ligand>
        <name>ATP</name>
        <dbReference type="ChEBI" id="CHEBI:30616"/>
    </ligand>
</feature>
<evidence type="ECO:0000256" key="1">
    <source>
        <dbReference type="ARBA" id="ARBA00012513"/>
    </source>
</evidence>
<reference evidence="12 13" key="1">
    <citation type="submission" date="2019-01" db="EMBL/GenBank/DDBJ databases">
        <title>Genome Assembly of Collichthys lucidus.</title>
        <authorList>
            <person name="Cai M."/>
            <person name="Xiao S."/>
        </authorList>
    </citation>
    <scope>NUCLEOTIDE SEQUENCE [LARGE SCALE GENOMIC DNA]</scope>
    <source>
        <strain evidence="12">JT15FE1705JMU</strain>
        <tissue evidence="12">Muscle</tissue>
    </source>
</reference>
<dbReference type="InterPro" id="IPR017441">
    <property type="entry name" value="Protein_kinase_ATP_BS"/>
</dbReference>
<keyword evidence="5 12" id="KW-0418">Kinase</keyword>
<comment type="catalytic activity">
    <reaction evidence="7">
        <text>L-threonyl-[protein] + ATP = O-phospho-L-threonyl-[protein] + ADP + H(+)</text>
        <dbReference type="Rhea" id="RHEA:46608"/>
        <dbReference type="Rhea" id="RHEA-COMP:11060"/>
        <dbReference type="Rhea" id="RHEA-COMP:11605"/>
        <dbReference type="ChEBI" id="CHEBI:15378"/>
        <dbReference type="ChEBI" id="CHEBI:30013"/>
        <dbReference type="ChEBI" id="CHEBI:30616"/>
        <dbReference type="ChEBI" id="CHEBI:61977"/>
        <dbReference type="ChEBI" id="CHEBI:456216"/>
        <dbReference type="EC" id="2.7.11.1"/>
    </reaction>
</comment>
<dbReference type="EC" id="2.7.11.1" evidence="1"/>
<keyword evidence="6 9" id="KW-0067">ATP-binding</keyword>
<evidence type="ECO:0000256" key="3">
    <source>
        <dbReference type="ARBA" id="ARBA00022679"/>
    </source>
</evidence>
<feature type="region of interest" description="Disordered" evidence="10">
    <location>
        <begin position="133"/>
        <end position="206"/>
    </location>
</feature>
<proteinExistence type="predicted"/>
<dbReference type="Gene3D" id="1.10.510.10">
    <property type="entry name" value="Transferase(Phosphotransferase) domain 1"/>
    <property type="match status" value="1"/>
</dbReference>
<dbReference type="GO" id="GO:0004674">
    <property type="term" value="F:protein serine/threonine kinase activity"/>
    <property type="evidence" value="ECO:0007669"/>
    <property type="project" value="UniProtKB-KW"/>
</dbReference>
<feature type="compositionally biased region" description="Pro residues" evidence="10">
    <location>
        <begin position="271"/>
        <end position="289"/>
    </location>
</feature>
<evidence type="ECO:0000256" key="9">
    <source>
        <dbReference type="PROSITE-ProRule" id="PRU10141"/>
    </source>
</evidence>
<feature type="compositionally biased region" description="Low complexity" evidence="10">
    <location>
        <begin position="521"/>
        <end position="536"/>
    </location>
</feature>
<feature type="compositionally biased region" description="Polar residues" evidence="10">
    <location>
        <begin position="29"/>
        <end position="49"/>
    </location>
</feature>